<accession>A0A1I1XN41</accession>
<dbReference type="Proteomes" id="UP000199400">
    <property type="component" value="Unassembled WGS sequence"/>
</dbReference>
<dbReference type="AlphaFoldDB" id="A0A1I1XN41"/>
<dbReference type="SUPFAM" id="SSF102405">
    <property type="entry name" value="MCP/YpsA-like"/>
    <property type="match status" value="1"/>
</dbReference>
<name>A0A1I1XN41_9BACT</name>
<keyword evidence="5" id="KW-1185">Reference proteome</keyword>
<dbReference type="GO" id="GO:0009691">
    <property type="term" value="P:cytokinin biosynthetic process"/>
    <property type="evidence" value="ECO:0007669"/>
    <property type="project" value="UniProtKB-UniRule"/>
</dbReference>
<sequence length="199" mass="21408">MSTMRTFRRICIFCGSNKGTDPAFAEVARGVGEHLARSGIGVVYGGGKIGLMGEVADAALRAGGQVFGVIPQKLWDVEVGHDGLTELFVVDSMHARKMMMAQLSDAFVALPGGFGTLEELFEATTWLQLGYHRKPVGLVNAGGYYDHLLAFLDHGAAAGFVRPTHRPLMLSAPDIVALLEMMAYVEIPHFSLGHAPPRL</sequence>
<protein>
    <recommendedName>
        <fullName evidence="3">Cytokinin riboside 5'-monophosphate phosphoribohydrolase</fullName>
        <ecNumber evidence="3">3.2.2.n1</ecNumber>
    </recommendedName>
</protein>
<dbReference type="Pfam" id="PF03641">
    <property type="entry name" value="Lysine_decarbox"/>
    <property type="match status" value="1"/>
</dbReference>
<dbReference type="EC" id="3.2.2.n1" evidence="3"/>
<comment type="catalytic activity">
    <reaction evidence="1">
        <text>AMP + H2O = D-ribose 5-phosphate + adenine</text>
        <dbReference type="Rhea" id="RHEA:20129"/>
        <dbReference type="ChEBI" id="CHEBI:15377"/>
        <dbReference type="ChEBI" id="CHEBI:16708"/>
        <dbReference type="ChEBI" id="CHEBI:78346"/>
        <dbReference type="ChEBI" id="CHEBI:456215"/>
        <dbReference type="EC" id="3.2.2.4"/>
    </reaction>
</comment>
<reference evidence="5" key="1">
    <citation type="submission" date="2016-10" db="EMBL/GenBank/DDBJ databases">
        <authorList>
            <person name="Varghese N."/>
            <person name="Submissions S."/>
        </authorList>
    </citation>
    <scope>NUCLEOTIDE SEQUENCE [LARGE SCALE GENOMIC DNA]</scope>
    <source>
        <strain evidence="5">ATCC 25963</strain>
    </source>
</reference>
<evidence type="ECO:0000313" key="5">
    <source>
        <dbReference type="Proteomes" id="UP000199400"/>
    </source>
</evidence>
<keyword evidence="3" id="KW-0378">Hydrolase</keyword>
<dbReference type="InterPro" id="IPR005269">
    <property type="entry name" value="LOG"/>
</dbReference>
<organism evidence="4 5">
    <name type="scientific">Nannocystis exedens</name>
    <dbReference type="NCBI Taxonomy" id="54"/>
    <lineage>
        <taxon>Bacteria</taxon>
        <taxon>Pseudomonadati</taxon>
        <taxon>Myxococcota</taxon>
        <taxon>Polyangia</taxon>
        <taxon>Nannocystales</taxon>
        <taxon>Nannocystaceae</taxon>
        <taxon>Nannocystis</taxon>
    </lineage>
</organism>
<dbReference type="STRING" id="54.SAMN02745121_02970"/>
<dbReference type="PANTHER" id="PTHR31223:SF70">
    <property type="entry name" value="LOG FAMILY PROTEIN YJL055W"/>
    <property type="match status" value="1"/>
</dbReference>
<dbReference type="GO" id="GO:0005829">
    <property type="term" value="C:cytosol"/>
    <property type="evidence" value="ECO:0007669"/>
    <property type="project" value="TreeGrafter"/>
</dbReference>
<evidence type="ECO:0000256" key="3">
    <source>
        <dbReference type="RuleBase" id="RU363015"/>
    </source>
</evidence>
<gene>
    <name evidence="4" type="ORF">SAMN02745121_02970</name>
</gene>
<evidence type="ECO:0000256" key="2">
    <source>
        <dbReference type="ARBA" id="ARBA00006763"/>
    </source>
</evidence>
<dbReference type="PANTHER" id="PTHR31223">
    <property type="entry name" value="LOG FAMILY PROTEIN YJL055W"/>
    <property type="match status" value="1"/>
</dbReference>
<dbReference type="GO" id="GO:0008714">
    <property type="term" value="F:AMP nucleosidase activity"/>
    <property type="evidence" value="ECO:0007669"/>
    <property type="project" value="UniProtKB-EC"/>
</dbReference>
<dbReference type="EMBL" id="FOMX01000008">
    <property type="protein sequence ID" value="SFE08775.1"/>
    <property type="molecule type" value="Genomic_DNA"/>
</dbReference>
<dbReference type="InterPro" id="IPR031100">
    <property type="entry name" value="LOG_fam"/>
</dbReference>
<proteinExistence type="inferred from homology"/>
<dbReference type="NCBIfam" id="TIGR00730">
    <property type="entry name" value="Rossman fold protein, TIGR00730 family"/>
    <property type="match status" value="1"/>
</dbReference>
<dbReference type="Gene3D" id="3.40.50.450">
    <property type="match status" value="1"/>
</dbReference>
<keyword evidence="3" id="KW-0203">Cytokinin biosynthesis</keyword>
<evidence type="ECO:0000256" key="1">
    <source>
        <dbReference type="ARBA" id="ARBA00000274"/>
    </source>
</evidence>
<evidence type="ECO:0000313" key="4">
    <source>
        <dbReference type="EMBL" id="SFE08775.1"/>
    </source>
</evidence>
<comment type="similarity">
    <text evidence="2 3">Belongs to the LOG family.</text>
</comment>